<proteinExistence type="predicted"/>
<keyword evidence="5" id="KW-0472">Membrane</keyword>
<reference evidence="7 8" key="1">
    <citation type="journal article" date="2021" name="Elife">
        <title>Chloroplast acquisition without the gene transfer in kleptoplastic sea slugs, Plakobranchus ocellatus.</title>
        <authorList>
            <person name="Maeda T."/>
            <person name="Takahashi S."/>
            <person name="Yoshida T."/>
            <person name="Shimamura S."/>
            <person name="Takaki Y."/>
            <person name="Nagai Y."/>
            <person name="Toyoda A."/>
            <person name="Suzuki Y."/>
            <person name="Arimoto A."/>
            <person name="Ishii H."/>
            <person name="Satoh N."/>
            <person name="Nishiyama T."/>
            <person name="Hasebe M."/>
            <person name="Maruyama T."/>
            <person name="Minagawa J."/>
            <person name="Obokata J."/>
            <person name="Shigenobu S."/>
        </authorList>
    </citation>
    <scope>NUCLEOTIDE SEQUENCE [LARGE SCALE GENOMIC DNA]</scope>
</reference>
<dbReference type="PANTHER" id="PTHR11616">
    <property type="entry name" value="SODIUM/CHLORIDE DEPENDENT TRANSPORTER"/>
    <property type="match status" value="1"/>
</dbReference>
<feature type="binding site" evidence="6">
    <location>
        <position position="72"/>
    </location>
    <ligand>
        <name>Na(+)</name>
        <dbReference type="ChEBI" id="CHEBI:29101"/>
        <label>1</label>
    </ligand>
</feature>
<accession>A0AAV4DJ08</accession>
<evidence type="ECO:0000256" key="1">
    <source>
        <dbReference type="ARBA" id="ARBA00004141"/>
    </source>
</evidence>
<feature type="binding site" evidence="6">
    <location>
        <position position="74"/>
    </location>
    <ligand>
        <name>Na(+)</name>
        <dbReference type="ChEBI" id="CHEBI:29101"/>
        <label>1</label>
    </ligand>
</feature>
<evidence type="ECO:0000313" key="8">
    <source>
        <dbReference type="Proteomes" id="UP000735302"/>
    </source>
</evidence>
<evidence type="ECO:0000256" key="6">
    <source>
        <dbReference type="PIRSR" id="PIRSR600175-1"/>
    </source>
</evidence>
<dbReference type="SUPFAM" id="SSF161070">
    <property type="entry name" value="SNF-like"/>
    <property type="match status" value="1"/>
</dbReference>
<evidence type="ECO:0000256" key="2">
    <source>
        <dbReference type="ARBA" id="ARBA00022448"/>
    </source>
</evidence>
<gene>
    <name evidence="7" type="ORF">PoB_007063000</name>
</gene>
<dbReference type="GO" id="GO:0046872">
    <property type="term" value="F:metal ion binding"/>
    <property type="evidence" value="ECO:0007669"/>
    <property type="project" value="UniProtKB-KW"/>
</dbReference>
<dbReference type="InterPro" id="IPR000175">
    <property type="entry name" value="Na/ntran_symport"/>
</dbReference>
<comment type="subcellular location">
    <subcellularLocation>
        <location evidence="1">Membrane</location>
        <topology evidence="1">Multi-pass membrane protein</topology>
    </subcellularLocation>
</comment>
<keyword evidence="6" id="KW-0479">Metal-binding</keyword>
<protein>
    <recommendedName>
        <fullName evidence="9">Transporter</fullName>
    </recommendedName>
</protein>
<evidence type="ECO:0000256" key="3">
    <source>
        <dbReference type="ARBA" id="ARBA00022692"/>
    </source>
</evidence>
<keyword evidence="6" id="KW-0915">Sodium</keyword>
<dbReference type="GO" id="GO:0035725">
    <property type="term" value="P:sodium ion transmembrane transport"/>
    <property type="evidence" value="ECO:0007669"/>
    <property type="project" value="TreeGrafter"/>
</dbReference>
<dbReference type="PROSITE" id="PS50267">
    <property type="entry name" value="NA_NEUROTRAN_SYMP_3"/>
    <property type="match status" value="1"/>
</dbReference>
<dbReference type="Pfam" id="PF00209">
    <property type="entry name" value="SNF"/>
    <property type="match status" value="1"/>
</dbReference>
<evidence type="ECO:0000256" key="5">
    <source>
        <dbReference type="ARBA" id="ARBA00023136"/>
    </source>
</evidence>
<dbReference type="EMBL" id="BLXT01007928">
    <property type="protein sequence ID" value="GFO44125.1"/>
    <property type="molecule type" value="Genomic_DNA"/>
</dbReference>
<keyword evidence="8" id="KW-1185">Reference proteome</keyword>
<dbReference type="GO" id="GO:0006865">
    <property type="term" value="P:amino acid transport"/>
    <property type="evidence" value="ECO:0007669"/>
    <property type="project" value="TreeGrafter"/>
</dbReference>
<keyword evidence="2" id="KW-0813">Transport</keyword>
<dbReference type="GO" id="GO:0005886">
    <property type="term" value="C:plasma membrane"/>
    <property type="evidence" value="ECO:0007669"/>
    <property type="project" value="TreeGrafter"/>
</dbReference>
<sequence length="89" mass="9888">MGRRSSAFFSFRISGSATGSRGSLLTFGKGLASQASVTTSSTVKEKFMYSEDENKERGNWSGKFDFVLSMLGYAVGLGNIWRFPYICYR</sequence>
<feature type="binding site" evidence="6">
    <location>
        <position position="79"/>
    </location>
    <ligand>
        <name>Na(+)</name>
        <dbReference type="ChEBI" id="CHEBI:29101"/>
        <label>1</label>
    </ligand>
</feature>
<organism evidence="7 8">
    <name type="scientific">Plakobranchus ocellatus</name>
    <dbReference type="NCBI Taxonomy" id="259542"/>
    <lineage>
        <taxon>Eukaryota</taxon>
        <taxon>Metazoa</taxon>
        <taxon>Spiralia</taxon>
        <taxon>Lophotrochozoa</taxon>
        <taxon>Mollusca</taxon>
        <taxon>Gastropoda</taxon>
        <taxon>Heterobranchia</taxon>
        <taxon>Euthyneura</taxon>
        <taxon>Panpulmonata</taxon>
        <taxon>Sacoglossa</taxon>
        <taxon>Placobranchoidea</taxon>
        <taxon>Plakobranchidae</taxon>
        <taxon>Plakobranchus</taxon>
    </lineage>
</organism>
<feature type="binding site" evidence="6">
    <location>
        <position position="75"/>
    </location>
    <ligand>
        <name>Na(+)</name>
        <dbReference type="ChEBI" id="CHEBI:29101"/>
        <label>1</label>
    </ligand>
</feature>
<dbReference type="Proteomes" id="UP000735302">
    <property type="component" value="Unassembled WGS sequence"/>
</dbReference>
<keyword evidence="4" id="KW-1133">Transmembrane helix</keyword>
<evidence type="ECO:0008006" key="9">
    <source>
        <dbReference type="Google" id="ProtNLM"/>
    </source>
</evidence>
<dbReference type="PANTHER" id="PTHR11616:SF240">
    <property type="entry name" value="BLOATED TUBULES, ISOFORM B-RELATED"/>
    <property type="match status" value="1"/>
</dbReference>
<evidence type="ECO:0000313" key="7">
    <source>
        <dbReference type="EMBL" id="GFO44125.1"/>
    </source>
</evidence>
<dbReference type="InterPro" id="IPR037272">
    <property type="entry name" value="SNS_sf"/>
</dbReference>
<comment type="caution">
    <text evidence="7">The sequence shown here is derived from an EMBL/GenBank/DDBJ whole genome shotgun (WGS) entry which is preliminary data.</text>
</comment>
<keyword evidence="3" id="KW-0812">Transmembrane</keyword>
<dbReference type="AlphaFoldDB" id="A0AAV4DJ08"/>
<evidence type="ECO:0000256" key="4">
    <source>
        <dbReference type="ARBA" id="ARBA00022989"/>
    </source>
</evidence>
<name>A0AAV4DJ08_9GAST</name>